<dbReference type="SUPFAM" id="SSF81383">
    <property type="entry name" value="F-box domain"/>
    <property type="match status" value="1"/>
</dbReference>
<sequence length="411" mass="46049">MSRHETHKSSYVQPEARMSRLPSELCDIVIGYLWDDPHALASCGAVCRSWIPASRHLLFSDQNPRVPALYSSRPSTVTESNAAVFSALLDSPHCSFKSTLSFLRFASTKRKAAFPRSSPFHAARSILLKLSTLRSLRRLDILFDDFSDISDEDWQGLTSSISLQLRDLRLHLVSFANLDQMLGLISAYPALQVLCLTKMTTFIGLDSHITSVSARAFLRSLLTLNLPKYDQFIADTIIRWLHHYPPPLLQNLAIPLGGGYSPMDHYVFAFVKNLGASLRRLEITRKDWRVDLEDSQSLDLSSNTNLRILDLGCVYLRHGALDRDGLPVVLSSITSTHVEHIGFGISNSARDWWGSAALIWQILAGPRFARLEEIVVSVPESDLPYLRDNLADCEVRGLLRIRAIPARALDA</sequence>
<dbReference type="Gene3D" id="3.80.10.10">
    <property type="entry name" value="Ribonuclease Inhibitor"/>
    <property type="match status" value="1"/>
</dbReference>
<evidence type="ECO:0000313" key="2">
    <source>
        <dbReference type="Proteomes" id="UP000053263"/>
    </source>
</evidence>
<reference evidence="1 2" key="1">
    <citation type="submission" date="2014-06" db="EMBL/GenBank/DDBJ databases">
        <title>Evolutionary Origins and Diversification of the Mycorrhizal Mutualists.</title>
        <authorList>
            <consortium name="DOE Joint Genome Institute"/>
            <consortium name="Mycorrhizal Genomics Consortium"/>
            <person name="Kohler A."/>
            <person name="Kuo A."/>
            <person name="Nagy L.G."/>
            <person name="Floudas D."/>
            <person name="Copeland A."/>
            <person name="Barry K.W."/>
            <person name="Cichocki N."/>
            <person name="Veneault-Fourrey C."/>
            <person name="LaButti K."/>
            <person name="Lindquist E.A."/>
            <person name="Lipzen A."/>
            <person name="Lundell T."/>
            <person name="Morin E."/>
            <person name="Murat C."/>
            <person name="Riley R."/>
            <person name="Ohm R."/>
            <person name="Sun H."/>
            <person name="Tunlid A."/>
            <person name="Henrissat B."/>
            <person name="Grigoriev I.V."/>
            <person name="Hibbett D.S."/>
            <person name="Martin F."/>
        </authorList>
    </citation>
    <scope>NUCLEOTIDE SEQUENCE [LARGE SCALE GENOMIC DNA]</scope>
    <source>
        <strain evidence="1 2">FD-325 SS-3</strain>
    </source>
</reference>
<organism evidence="1 2">
    <name type="scientific">Plicaturopsis crispa FD-325 SS-3</name>
    <dbReference type="NCBI Taxonomy" id="944288"/>
    <lineage>
        <taxon>Eukaryota</taxon>
        <taxon>Fungi</taxon>
        <taxon>Dikarya</taxon>
        <taxon>Basidiomycota</taxon>
        <taxon>Agaricomycotina</taxon>
        <taxon>Agaricomycetes</taxon>
        <taxon>Agaricomycetidae</taxon>
        <taxon>Amylocorticiales</taxon>
        <taxon>Amylocorticiaceae</taxon>
        <taxon>Plicatura</taxon>
        <taxon>Plicaturopsis crispa</taxon>
    </lineage>
</organism>
<dbReference type="OrthoDB" id="2788229at2759"/>
<keyword evidence="2" id="KW-1185">Reference proteome</keyword>
<accession>A0A0C9SXP8</accession>
<name>A0A0C9SXP8_PLICR</name>
<evidence type="ECO:0000313" key="1">
    <source>
        <dbReference type="EMBL" id="KII84520.1"/>
    </source>
</evidence>
<dbReference type="HOGENOM" id="CLU_671062_0_0_1"/>
<protein>
    <recommendedName>
        <fullName evidence="3">F-box domain-containing protein</fullName>
    </recommendedName>
</protein>
<dbReference type="InterPro" id="IPR032675">
    <property type="entry name" value="LRR_dom_sf"/>
</dbReference>
<gene>
    <name evidence="1" type="ORF">PLICRDRAFT_57498</name>
</gene>
<dbReference type="InterPro" id="IPR036047">
    <property type="entry name" value="F-box-like_dom_sf"/>
</dbReference>
<evidence type="ECO:0008006" key="3">
    <source>
        <dbReference type="Google" id="ProtNLM"/>
    </source>
</evidence>
<dbReference type="AlphaFoldDB" id="A0A0C9SXP8"/>
<dbReference type="EMBL" id="KN832570">
    <property type="protein sequence ID" value="KII84520.1"/>
    <property type="molecule type" value="Genomic_DNA"/>
</dbReference>
<proteinExistence type="predicted"/>
<dbReference type="Proteomes" id="UP000053263">
    <property type="component" value="Unassembled WGS sequence"/>
</dbReference>
<dbReference type="SUPFAM" id="SSF52047">
    <property type="entry name" value="RNI-like"/>
    <property type="match status" value="1"/>
</dbReference>